<dbReference type="AlphaFoldDB" id="A0A0Q3KDE5"/>
<keyword evidence="2" id="KW-1133">Transmembrane helix</keyword>
<accession>A0A0Q3KDE5</accession>
<dbReference type="Proteomes" id="UP000008810">
    <property type="component" value="Chromosome 1"/>
</dbReference>
<dbReference type="Gramene" id="KQK22436">
    <property type="protein sequence ID" value="KQK22436"/>
    <property type="gene ID" value="BRADI_1g67205v3"/>
</dbReference>
<keyword evidence="5" id="KW-1185">Reference proteome</keyword>
<reference evidence="4" key="3">
    <citation type="submission" date="2018-08" db="UniProtKB">
        <authorList>
            <consortium name="EnsemblPlants"/>
        </authorList>
    </citation>
    <scope>IDENTIFICATION</scope>
    <source>
        <strain evidence="4">cv. Bd21</strain>
    </source>
</reference>
<feature type="transmembrane region" description="Helical" evidence="2">
    <location>
        <begin position="58"/>
        <end position="78"/>
    </location>
</feature>
<name>A0A0Q3KDE5_BRADI</name>
<dbReference type="EnsemblPlants" id="KQK22436">
    <property type="protein sequence ID" value="KQK22436"/>
    <property type="gene ID" value="BRADI_1g67205v3"/>
</dbReference>
<evidence type="ECO:0000313" key="5">
    <source>
        <dbReference type="Proteomes" id="UP000008810"/>
    </source>
</evidence>
<feature type="compositionally biased region" description="Pro residues" evidence="1">
    <location>
        <begin position="1"/>
        <end position="12"/>
    </location>
</feature>
<protein>
    <submittedName>
        <fullName evidence="3 4">Uncharacterized protein</fullName>
    </submittedName>
</protein>
<proteinExistence type="predicted"/>
<keyword evidence="2" id="KW-0812">Transmembrane</keyword>
<dbReference type="EMBL" id="CM000880">
    <property type="protein sequence ID" value="KQK22436.1"/>
    <property type="molecule type" value="Genomic_DNA"/>
</dbReference>
<feature type="transmembrane region" description="Helical" evidence="2">
    <location>
        <begin position="90"/>
        <end position="110"/>
    </location>
</feature>
<evidence type="ECO:0000256" key="1">
    <source>
        <dbReference type="SAM" id="MobiDB-lite"/>
    </source>
</evidence>
<dbReference type="InParanoid" id="A0A0Q3KDE5"/>
<evidence type="ECO:0000313" key="4">
    <source>
        <dbReference type="EnsemblPlants" id="KQK22436"/>
    </source>
</evidence>
<evidence type="ECO:0000313" key="3">
    <source>
        <dbReference type="EMBL" id="KQK22436.1"/>
    </source>
</evidence>
<reference evidence="3" key="2">
    <citation type="submission" date="2017-06" db="EMBL/GenBank/DDBJ databases">
        <title>WGS assembly of Brachypodium distachyon.</title>
        <authorList>
            <consortium name="The International Brachypodium Initiative"/>
            <person name="Lucas S."/>
            <person name="Harmon-Smith M."/>
            <person name="Lail K."/>
            <person name="Tice H."/>
            <person name="Grimwood J."/>
            <person name="Bruce D."/>
            <person name="Barry K."/>
            <person name="Shu S."/>
            <person name="Lindquist E."/>
            <person name="Wang M."/>
            <person name="Pitluck S."/>
            <person name="Vogel J.P."/>
            <person name="Garvin D.F."/>
            <person name="Mockler T.C."/>
            <person name="Schmutz J."/>
            <person name="Rokhsar D."/>
            <person name="Bevan M.W."/>
        </authorList>
    </citation>
    <scope>NUCLEOTIDE SEQUENCE</scope>
    <source>
        <strain evidence="3">Bd21</strain>
    </source>
</reference>
<gene>
    <name evidence="3" type="ORF">BRADI_1g67205v3</name>
</gene>
<organism evidence="3">
    <name type="scientific">Brachypodium distachyon</name>
    <name type="common">Purple false brome</name>
    <name type="synonym">Trachynia distachya</name>
    <dbReference type="NCBI Taxonomy" id="15368"/>
    <lineage>
        <taxon>Eukaryota</taxon>
        <taxon>Viridiplantae</taxon>
        <taxon>Streptophyta</taxon>
        <taxon>Embryophyta</taxon>
        <taxon>Tracheophyta</taxon>
        <taxon>Spermatophyta</taxon>
        <taxon>Magnoliopsida</taxon>
        <taxon>Liliopsida</taxon>
        <taxon>Poales</taxon>
        <taxon>Poaceae</taxon>
        <taxon>BOP clade</taxon>
        <taxon>Pooideae</taxon>
        <taxon>Stipodae</taxon>
        <taxon>Brachypodieae</taxon>
        <taxon>Brachypodium</taxon>
    </lineage>
</organism>
<feature type="region of interest" description="Disordered" evidence="1">
    <location>
        <begin position="1"/>
        <end position="48"/>
    </location>
</feature>
<reference evidence="3 4" key="1">
    <citation type="journal article" date="2010" name="Nature">
        <title>Genome sequencing and analysis of the model grass Brachypodium distachyon.</title>
        <authorList>
            <consortium name="International Brachypodium Initiative"/>
        </authorList>
    </citation>
    <scope>NUCLEOTIDE SEQUENCE [LARGE SCALE GENOMIC DNA]</scope>
    <source>
        <strain evidence="3 4">Bd21</strain>
    </source>
</reference>
<sequence>MAPPETPPPSPPDTGSGAVGLFSGRIWPPLSEPATSSSVGGTAAPASSDVRLGRVCEWPILFFIFAEILLVSDLYVPATGGCPRRCRFEHMPLILFFPPEMALFVVVYHFTTISYENQN</sequence>
<evidence type="ECO:0000256" key="2">
    <source>
        <dbReference type="SAM" id="Phobius"/>
    </source>
</evidence>
<keyword evidence="2" id="KW-0472">Membrane</keyword>